<feature type="chain" id="PRO_5025476234" evidence="2">
    <location>
        <begin position="26"/>
        <end position="90"/>
    </location>
</feature>
<gene>
    <name evidence="3" type="ORF">MBUL_02733</name>
</gene>
<keyword evidence="2" id="KW-0732">Signal</keyword>
<dbReference type="EMBL" id="LR743504">
    <property type="protein sequence ID" value="CAA2104497.1"/>
    <property type="molecule type" value="Genomic_DNA"/>
</dbReference>
<evidence type="ECO:0000313" key="3">
    <source>
        <dbReference type="EMBL" id="CAA2104497.1"/>
    </source>
</evidence>
<feature type="compositionally biased region" description="Basic and acidic residues" evidence="1">
    <location>
        <begin position="60"/>
        <end position="71"/>
    </location>
</feature>
<protein>
    <submittedName>
        <fullName evidence="3">Uncharacterized protein</fullName>
    </submittedName>
</protein>
<reference evidence="3" key="1">
    <citation type="submission" date="2019-12" db="EMBL/GenBank/DDBJ databases">
        <authorList>
            <person name="Cremers G."/>
        </authorList>
    </citation>
    <scope>NUCLEOTIDE SEQUENCE</scope>
    <source>
        <strain evidence="3">Mbul1</strain>
    </source>
</reference>
<evidence type="ECO:0000256" key="1">
    <source>
        <dbReference type="SAM" id="MobiDB-lite"/>
    </source>
</evidence>
<accession>A0A679J792</accession>
<feature type="signal peptide" evidence="2">
    <location>
        <begin position="1"/>
        <end position="25"/>
    </location>
</feature>
<proteinExistence type="predicted"/>
<name>A0A679J792_9HYPH</name>
<organism evidence="3">
    <name type="scientific">Methylobacterium bullatum</name>
    <dbReference type="NCBI Taxonomy" id="570505"/>
    <lineage>
        <taxon>Bacteria</taxon>
        <taxon>Pseudomonadati</taxon>
        <taxon>Pseudomonadota</taxon>
        <taxon>Alphaproteobacteria</taxon>
        <taxon>Hyphomicrobiales</taxon>
        <taxon>Methylobacteriaceae</taxon>
        <taxon>Methylobacterium</taxon>
    </lineage>
</organism>
<sequence>MNTRLASAVAAVVLSATAVTSPVLAQSYTAPAGISAHAAPGYVGRQTVVDDDLTTGSIVARRDSDSAREGNAEQNSFPVWQYGRTSGGPR</sequence>
<evidence type="ECO:0000256" key="2">
    <source>
        <dbReference type="SAM" id="SignalP"/>
    </source>
</evidence>
<feature type="region of interest" description="Disordered" evidence="1">
    <location>
        <begin position="60"/>
        <end position="90"/>
    </location>
</feature>
<dbReference type="AlphaFoldDB" id="A0A679J792"/>